<dbReference type="EMBL" id="BORU01000003">
    <property type="protein sequence ID" value="GIO57057.1"/>
    <property type="molecule type" value="Genomic_DNA"/>
</dbReference>
<organism evidence="2 3">
    <name type="scientific">Paenibacillus cineris</name>
    <dbReference type="NCBI Taxonomy" id="237530"/>
    <lineage>
        <taxon>Bacteria</taxon>
        <taxon>Bacillati</taxon>
        <taxon>Bacillota</taxon>
        <taxon>Bacilli</taxon>
        <taxon>Bacillales</taxon>
        <taxon>Paenibacillaceae</taxon>
        <taxon>Paenibacillus</taxon>
    </lineage>
</organism>
<sequence length="46" mass="5338">MPHRKPVKDSNLPNRASRKQEYTTLHPDKAAKFPPSLNQIPKQEQD</sequence>
<comment type="caution">
    <text evidence="2">The sequence shown here is derived from an EMBL/GenBank/DDBJ whole genome shotgun (WGS) entry which is preliminary data.</text>
</comment>
<evidence type="ECO:0000313" key="3">
    <source>
        <dbReference type="Proteomes" id="UP000676601"/>
    </source>
</evidence>
<proteinExistence type="predicted"/>
<evidence type="ECO:0000256" key="1">
    <source>
        <dbReference type="SAM" id="MobiDB-lite"/>
    </source>
</evidence>
<gene>
    <name evidence="2" type="ORF">J21TS7_53750</name>
</gene>
<feature type="compositionally biased region" description="Basic and acidic residues" evidence="1">
    <location>
        <begin position="18"/>
        <end position="31"/>
    </location>
</feature>
<dbReference type="Proteomes" id="UP000676601">
    <property type="component" value="Unassembled WGS sequence"/>
</dbReference>
<name>A0ABQ4LKP0_9BACL</name>
<keyword evidence="3" id="KW-1185">Reference proteome</keyword>
<evidence type="ECO:0000313" key="2">
    <source>
        <dbReference type="EMBL" id="GIO57057.1"/>
    </source>
</evidence>
<accession>A0ABQ4LKP0</accession>
<feature type="compositionally biased region" description="Polar residues" evidence="1">
    <location>
        <begin position="36"/>
        <end position="46"/>
    </location>
</feature>
<dbReference type="RefSeq" id="WP_163880674.1">
    <property type="nucleotide sequence ID" value="NZ_BORU01000003.1"/>
</dbReference>
<feature type="region of interest" description="Disordered" evidence="1">
    <location>
        <begin position="1"/>
        <end position="46"/>
    </location>
</feature>
<protein>
    <submittedName>
        <fullName evidence="2">Uncharacterized protein</fullName>
    </submittedName>
</protein>
<reference evidence="2 3" key="1">
    <citation type="submission" date="2021-03" db="EMBL/GenBank/DDBJ databases">
        <title>Antimicrobial resistance genes in bacteria isolated from Japanese honey, and their potential for conferring macrolide and lincosamide resistance in the American foulbrood pathogen Paenibacillus larvae.</title>
        <authorList>
            <person name="Okamoto M."/>
            <person name="Kumagai M."/>
            <person name="Kanamori H."/>
            <person name="Takamatsu D."/>
        </authorList>
    </citation>
    <scope>NUCLEOTIDE SEQUENCE [LARGE SCALE GENOMIC DNA]</scope>
    <source>
        <strain evidence="2 3">J21TS7</strain>
    </source>
</reference>